<dbReference type="EMBL" id="LWQS01000032">
    <property type="protein sequence ID" value="OAN48378.1"/>
    <property type="molecule type" value="Genomic_DNA"/>
</dbReference>
<organism evidence="1 2">
    <name type="scientific">Chloroflexus islandicus</name>
    <dbReference type="NCBI Taxonomy" id="1707952"/>
    <lineage>
        <taxon>Bacteria</taxon>
        <taxon>Bacillati</taxon>
        <taxon>Chloroflexota</taxon>
        <taxon>Chloroflexia</taxon>
        <taxon>Chloroflexales</taxon>
        <taxon>Chloroflexineae</taxon>
        <taxon>Chloroflexaceae</taxon>
        <taxon>Chloroflexus</taxon>
    </lineage>
</organism>
<dbReference type="InterPro" id="IPR005368">
    <property type="entry name" value="UPF0175"/>
</dbReference>
<dbReference type="OrthoDB" id="5771342at2"/>
<evidence type="ECO:0000313" key="1">
    <source>
        <dbReference type="EMBL" id="OAN48378.1"/>
    </source>
</evidence>
<comment type="caution">
    <text evidence="1">The sequence shown here is derived from an EMBL/GenBank/DDBJ whole genome shotgun (WGS) entry which is preliminary data.</text>
</comment>
<dbReference type="STRING" id="1707952.A6A03_08335"/>
<name>A0A178MJU7_9CHLR</name>
<accession>A0A178MJU7</accession>
<dbReference type="RefSeq" id="WP_066783099.1">
    <property type="nucleotide sequence ID" value="NZ_LWQS01000032.1"/>
</dbReference>
<sequence>MPVTLAEVQQLAEQLTPAEQAQLIAHLARRLAETTLIEFPPIPGYSTEDVRSLAREALAVKLYAQGSVSAGWAAQTLGISRRAFLDLLGAYRVPEFDDQIDVAAEARHE</sequence>
<reference evidence="1 2" key="1">
    <citation type="submission" date="2016-04" db="EMBL/GenBank/DDBJ databases">
        <title>Chloroflexus islandicus sp. nov., a thermophilic filamentous anoxygenic phototrophic bacterium from geyser Strokkur (Iceland).</title>
        <authorList>
            <person name="Gaisin V.A."/>
            <person name="Kalashnikov A.M."/>
            <person name="Sukhacheva M.V."/>
            <person name="Grouzdev D.S."/>
            <person name="Ivanov T.M."/>
            <person name="Kuznetsov B."/>
            <person name="Gorlenko V.M."/>
        </authorList>
    </citation>
    <scope>NUCLEOTIDE SEQUENCE [LARGE SCALE GENOMIC DNA]</scope>
    <source>
        <strain evidence="2">isl-2</strain>
    </source>
</reference>
<dbReference type="AlphaFoldDB" id="A0A178MJU7"/>
<gene>
    <name evidence="1" type="ORF">A6A03_08335</name>
</gene>
<protein>
    <submittedName>
        <fullName evidence="1">Uncharacterized protein</fullName>
    </submittedName>
</protein>
<dbReference type="Pfam" id="PF03683">
    <property type="entry name" value="UPF0175"/>
    <property type="match status" value="1"/>
</dbReference>
<keyword evidence="2" id="KW-1185">Reference proteome</keyword>
<dbReference type="Proteomes" id="UP000078287">
    <property type="component" value="Unassembled WGS sequence"/>
</dbReference>
<evidence type="ECO:0000313" key="2">
    <source>
        <dbReference type="Proteomes" id="UP000078287"/>
    </source>
</evidence>
<proteinExistence type="predicted"/>